<dbReference type="Proteomes" id="UP001642360">
    <property type="component" value="Unassembled WGS sequence"/>
</dbReference>
<comment type="domain">
    <text evidence="2">The jas domain is required for interaction with COI1.</text>
</comment>
<sequence length="438" mass="46219">MAVLLIKMAHNSRSNSDHVNANNSTEEVKPTIFHDFLGKGGASDSSPVEGKSAAGDARPQFDASPSASVSAGASSGCGLGPISTTSDLGSERHVQNHFGGMPFNVPRSDFSGAEISNRLAGRKRSNSDSAFMGSSRDGFRQMQPDSLESSHLMKILRNAGGERARRSRDEEAYFDMRPRRPTLSSLMLQPATSGRIDANSCKWERTMPVNVGPTVQYPPRGGQVVPFGYQTPSNLLKDSDVGPSVISQAAADEGSRTGIKGSGILSSVSASGGISDRNPSGVLPGGGKQKTETRIVEPESSTPPSGQRLASASCQMTIFYGGQAHVFDDVHPNKADVIMALAGSNGGSWSTNYAPKSAVRSSPVENYRLGGEIDIRTGSNFALSPELRGKLSVAGNSSRGFDSGDRVQPGVHQGVVVRRDARAPVQAVELCTEQKREV</sequence>
<feature type="region of interest" description="Disordered" evidence="3">
    <location>
        <begin position="35"/>
        <end position="85"/>
    </location>
</feature>
<dbReference type="GO" id="GO:2000022">
    <property type="term" value="P:regulation of jasmonic acid mediated signaling pathway"/>
    <property type="evidence" value="ECO:0007669"/>
    <property type="project" value="UniProtKB-UniRule"/>
</dbReference>
<dbReference type="GO" id="GO:0009611">
    <property type="term" value="P:response to wounding"/>
    <property type="evidence" value="ECO:0007669"/>
    <property type="project" value="UniProtKB-UniRule"/>
</dbReference>
<feature type="region of interest" description="Disordered" evidence="3">
    <location>
        <begin position="268"/>
        <end position="308"/>
    </location>
</feature>
<evidence type="ECO:0000313" key="6">
    <source>
        <dbReference type="Proteomes" id="UP001642360"/>
    </source>
</evidence>
<comment type="similarity">
    <text evidence="1 2">Belongs to the TIFY/JAZ family.</text>
</comment>
<comment type="caution">
    <text evidence="5">The sequence shown here is derived from an EMBL/GenBank/DDBJ whole genome shotgun (WGS) entry which is preliminary data.</text>
</comment>
<comment type="subcellular location">
    <subcellularLocation>
        <location evidence="2">Nucleus</location>
    </subcellularLocation>
</comment>
<keyword evidence="2" id="KW-1184">Jasmonic acid signaling pathway</keyword>
<keyword evidence="6" id="KW-1185">Reference proteome</keyword>
<dbReference type="InterPro" id="IPR010399">
    <property type="entry name" value="Tify_dom"/>
</dbReference>
<evidence type="ECO:0000256" key="1">
    <source>
        <dbReference type="ARBA" id="ARBA00008614"/>
    </source>
</evidence>
<evidence type="ECO:0000313" key="5">
    <source>
        <dbReference type="EMBL" id="CAK9136581.1"/>
    </source>
</evidence>
<protein>
    <recommendedName>
        <fullName evidence="2">Protein TIFY</fullName>
    </recommendedName>
    <alternativeName>
        <fullName evidence="2">Jasmonate ZIM domain-containing protein</fullName>
    </alternativeName>
</protein>
<proteinExistence type="inferred from homology"/>
<dbReference type="PANTHER" id="PTHR33077:SF8">
    <property type="entry name" value="PROTEIN TIFY 8"/>
    <property type="match status" value="1"/>
</dbReference>
<dbReference type="AlphaFoldDB" id="A0ABC8QV12"/>
<feature type="region of interest" description="Disordered" evidence="3">
    <location>
        <begin position="120"/>
        <end position="142"/>
    </location>
</feature>
<evidence type="ECO:0000256" key="3">
    <source>
        <dbReference type="SAM" id="MobiDB-lite"/>
    </source>
</evidence>
<feature type="compositionally biased region" description="Polar residues" evidence="3">
    <location>
        <begin position="299"/>
        <end position="308"/>
    </location>
</feature>
<dbReference type="PANTHER" id="PTHR33077">
    <property type="entry name" value="PROTEIN TIFY 4A-RELATED-RELATED"/>
    <property type="match status" value="1"/>
</dbReference>
<comment type="function">
    <text evidence="2">Repressor of jasmonate responses.</text>
</comment>
<feature type="compositionally biased region" description="Low complexity" evidence="3">
    <location>
        <begin position="63"/>
        <end position="76"/>
    </location>
</feature>
<dbReference type="GO" id="GO:0005634">
    <property type="term" value="C:nucleus"/>
    <property type="evidence" value="ECO:0007669"/>
    <property type="project" value="UniProtKB-SubCell"/>
</dbReference>
<dbReference type="Pfam" id="PF06200">
    <property type="entry name" value="tify"/>
    <property type="match status" value="1"/>
</dbReference>
<dbReference type="SMART" id="SM00979">
    <property type="entry name" value="TIFY"/>
    <property type="match status" value="1"/>
</dbReference>
<dbReference type="GO" id="GO:0031347">
    <property type="term" value="P:regulation of defense response"/>
    <property type="evidence" value="ECO:0007669"/>
    <property type="project" value="UniProtKB-UniRule"/>
</dbReference>
<name>A0ABC8QV12_9AQUA</name>
<gene>
    <name evidence="5" type="ORF">ILEXP_LOCUS3565</name>
</gene>
<evidence type="ECO:0000259" key="4">
    <source>
        <dbReference type="PROSITE" id="PS51320"/>
    </source>
</evidence>
<evidence type="ECO:0000256" key="2">
    <source>
        <dbReference type="RuleBase" id="RU369065"/>
    </source>
</evidence>
<organism evidence="5 6">
    <name type="scientific">Ilex paraguariensis</name>
    <name type="common">yerba mate</name>
    <dbReference type="NCBI Taxonomy" id="185542"/>
    <lineage>
        <taxon>Eukaryota</taxon>
        <taxon>Viridiplantae</taxon>
        <taxon>Streptophyta</taxon>
        <taxon>Embryophyta</taxon>
        <taxon>Tracheophyta</taxon>
        <taxon>Spermatophyta</taxon>
        <taxon>Magnoliopsida</taxon>
        <taxon>eudicotyledons</taxon>
        <taxon>Gunneridae</taxon>
        <taxon>Pentapetalae</taxon>
        <taxon>asterids</taxon>
        <taxon>campanulids</taxon>
        <taxon>Aquifoliales</taxon>
        <taxon>Aquifoliaceae</taxon>
        <taxon>Ilex</taxon>
    </lineage>
</organism>
<accession>A0ABC8QV12</accession>
<dbReference type="InterPro" id="IPR040390">
    <property type="entry name" value="TIFY/JAZ"/>
</dbReference>
<keyword evidence="2" id="KW-0539">Nucleus</keyword>
<dbReference type="EMBL" id="CAUOFW020000763">
    <property type="protein sequence ID" value="CAK9136581.1"/>
    <property type="molecule type" value="Genomic_DNA"/>
</dbReference>
<feature type="domain" description="Tify" evidence="4">
    <location>
        <begin position="309"/>
        <end position="344"/>
    </location>
</feature>
<reference evidence="5 6" key="1">
    <citation type="submission" date="2024-02" db="EMBL/GenBank/DDBJ databases">
        <authorList>
            <person name="Vignale AGUSTIN F."/>
            <person name="Sosa J E."/>
            <person name="Modenutti C."/>
        </authorList>
    </citation>
    <scope>NUCLEOTIDE SEQUENCE [LARGE SCALE GENOMIC DNA]</scope>
</reference>
<dbReference type="PROSITE" id="PS51320">
    <property type="entry name" value="TIFY"/>
    <property type="match status" value="1"/>
</dbReference>